<evidence type="ECO:0000313" key="13">
    <source>
        <dbReference type="EMBL" id="VFJ94487.1"/>
    </source>
</evidence>
<gene>
    <name evidence="13" type="ORF">BECKH772A_GA0070896_1007211</name>
    <name evidence="14" type="ORF">BECKH772B_GA0070898_1007511</name>
    <name evidence="15" type="ORF">BECKH772C_GA0070978_1006911</name>
</gene>
<evidence type="ECO:0000256" key="8">
    <source>
        <dbReference type="ARBA" id="ARBA00022842"/>
    </source>
</evidence>
<evidence type="ECO:0000256" key="1">
    <source>
        <dbReference type="ARBA" id="ARBA00001946"/>
    </source>
</evidence>
<dbReference type="SUPFAM" id="SSF52317">
    <property type="entry name" value="Class I glutamine amidotransferase-like"/>
    <property type="match status" value="1"/>
</dbReference>
<dbReference type="InterPro" id="IPR004484">
    <property type="entry name" value="CbiA/CobB_synth"/>
</dbReference>
<evidence type="ECO:0000256" key="3">
    <source>
        <dbReference type="ARBA" id="ARBA00006205"/>
    </source>
</evidence>
<dbReference type="Pfam" id="PF07685">
    <property type="entry name" value="GATase_3"/>
    <property type="match status" value="1"/>
</dbReference>
<dbReference type="InterPro" id="IPR002586">
    <property type="entry name" value="CobQ/CobB/MinD/ParA_Nub-bd_dom"/>
</dbReference>
<name>A0A450V9Z2_9GAMM</name>
<dbReference type="AlphaFoldDB" id="A0A450V9Z2"/>
<evidence type="ECO:0000259" key="12">
    <source>
        <dbReference type="Pfam" id="PF07685"/>
    </source>
</evidence>
<keyword evidence="6" id="KW-0547">Nucleotide-binding</keyword>
<sequence length="476" mass="50811">MQISNRATTEKIWTRNPTKACEFSDTLQLGNMRTSSQSKPNPSPDRSTRRCPALLVGAPASGQGKTTVTAALARRYRDRDLKVRVFKTGPDFLDPMVLERASGAPVYQLDGWMGGEDDCRRRLHQAAGAGDVILVEGVMGLFDGGTSSAELAARFRIPVLAVIDGSAMAQTFGAIAQGLANYRPGLPFAGVFANRVASESHYRMLAEGLPSGLECLGWLGRDGAAALPERHLGLVQANEIRDMDARIARAAGALRGLGEGLPEPVAFDPPPAAPDRGTPLKGVRVAVARDAAFSFIYRANWDTLGALGAEPRFFSPMADRTLPESDALYLPGGYPELYLDALASNDAMKAAIRAHHAQGKPIVAECGGMLYLLESVTDAKARSAPMVGLLPGHARMGSGLGNLGLHEVTFPEGTLRGHAFHYSRLETPLSPVGWSRGARAHQRGEPLYRAGRLSASYVHLYFPSNPMATAGLFAPS</sequence>
<evidence type="ECO:0000259" key="11">
    <source>
        <dbReference type="Pfam" id="PF01656"/>
    </source>
</evidence>
<comment type="similarity">
    <text evidence="3">Belongs to the CobB/CobQ family. CobQ subfamily.</text>
</comment>
<dbReference type="InterPro" id="IPR027417">
    <property type="entry name" value="P-loop_NTPase"/>
</dbReference>
<dbReference type="Gene3D" id="3.40.50.880">
    <property type="match status" value="1"/>
</dbReference>
<dbReference type="EMBL" id="CAADFG010000072">
    <property type="protein sequence ID" value="VFJ94487.1"/>
    <property type="molecule type" value="Genomic_DNA"/>
</dbReference>
<dbReference type="PANTHER" id="PTHR43873:SF1">
    <property type="entry name" value="COBYRINATE A,C-DIAMIDE SYNTHASE"/>
    <property type="match status" value="1"/>
</dbReference>
<keyword evidence="5" id="KW-0436">Ligase</keyword>
<protein>
    <submittedName>
        <fullName evidence="15">Hydrogenobyrinic acid a,c-diamide synthase (Glutamine-hydrolysing) /cobyrinate a,c-diamide synthase</fullName>
    </submittedName>
</protein>
<proteinExistence type="inferred from homology"/>
<evidence type="ECO:0000256" key="5">
    <source>
        <dbReference type="ARBA" id="ARBA00022598"/>
    </source>
</evidence>
<feature type="compositionally biased region" description="Polar residues" evidence="10">
    <location>
        <begin position="26"/>
        <end position="40"/>
    </location>
</feature>
<evidence type="ECO:0000256" key="6">
    <source>
        <dbReference type="ARBA" id="ARBA00022741"/>
    </source>
</evidence>
<keyword evidence="9" id="KW-0315">Glutamine amidotransferase</keyword>
<reference evidence="15" key="1">
    <citation type="submission" date="2019-02" db="EMBL/GenBank/DDBJ databases">
        <authorList>
            <person name="Gruber-Vodicka R. H."/>
            <person name="Seah K. B. B."/>
        </authorList>
    </citation>
    <scope>NUCLEOTIDE SEQUENCE</scope>
    <source>
        <strain evidence="15">BECK_SA2B12</strain>
        <strain evidence="13">BECK_SA2B15</strain>
        <strain evidence="14">BECK_SA2B20</strain>
    </source>
</reference>
<keyword evidence="4" id="KW-0169">Cobalamin biosynthesis</keyword>
<evidence type="ECO:0000313" key="14">
    <source>
        <dbReference type="EMBL" id="VFJ95359.1"/>
    </source>
</evidence>
<dbReference type="EMBL" id="CAADFI010000075">
    <property type="protein sequence ID" value="VFJ95359.1"/>
    <property type="molecule type" value="Genomic_DNA"/>
</dbReference>
<dbReference type="GO" id="GO:0042242">
    <property type="term" value="F:cobyrinic acid a,c-diamide synthase activity"/>
    <property type="evidence" value="ECO:0007669"/>
    <property type="project" value="InterPro"/>
</dbReference>
<dbReference type="EMBL" id="CAADFJ010000069">
    <property type="protein sequence ID" value="VFK01600.1"/>
    <property type="molecule type" value="Genomic_DNA"/>
</dbReference>
<dbReference type="SUPFAM" id="SSF52540">
    <property type="entry name" value="P-loop containing nucleoside triphosphate hydrolases"/>
    <property type="match status" value="1"/>
</dbReference>
<dbReference type="NCBIfam" id="NF002204">
    <property type="entry name" value="PRK01077.1"/>
    <property type="match status" value="1"/>
</dbReference>
<keyword evidence="7" id="KW-0067">ATP-binding</keyword>
<keyword evidence="8" id="KW-0460">Magnesium</keyword>
<evidence type="ECO:0000256" key="10">
    <source>
        <dbReference type="SAM" id="MobiDB-lite"/>
    </source>
</evidence>
<feature type="domain" description="CobB/CobQ-like glutamine amidotransferase" evidence="12">
    <location>
        <begin position="284"/>
        <end position="465"/>
    </location>
</feature>
<evidence type="ECO:0000256" key="7">
    <source>
        <dbReference type="ARBA" id="ARBA00022840"/>
    </source>
</evidence>
<dbReference type="PROSITE" id="PS51274">
    <property type="entry name" value="GATASE_COBBQ"/>
    <property type="match status" value="1"/>
</dbReference>
<evidence type="ECO:0000256" key="2">
    <source>
        <dbReference type="ARBA" id="ARBA00004953"/>
    </source>
</evidence>
<dbReference type="InterPro" id="IPR029062">
    <property type="entry name" value="Class_I_gatase-like"/>
</dbReference>
<feature type="domain" description="CobQ/CobB/MinD/ParA nucleotide binding" evidence="11">
    <location>
        <begin position="58"/>
        <end position="231"/>
    </location>
</feature>
<dbReference type="GO" id="GO:0009236">
    <property type="term" value="P:cobalamin biosynthetic process"/>
    <property type="evidence" value="ECO:0007669"/>
    <property type="project" value="UniProtKB-KW"/>
</dbReference>
<dbReference type="InterPro" id="IPR011698">
    <property type="entry name" value="GATase_3"/>
</dbReference>
<feature type="region of interest" description="Disordered" evidence="10">
    <location>
        <begin position="26"/>
        <end position="50"/>
    </location>
</feature>
<dbReference type="PANTHER" id="PTHR43873">
    <property type="entry name" value="COBYRINATE A,C-DIAMIDE SYNTHASE"/>
    <property type="match status" value="1"/>
</dbReference>
<dbReference type="Gene3D" id="3.40.50.300">
    <property type="entry name" value="P-loop containing nucleotide triphosphate hydrolases"/>
    <property type="match status" value="1"/>
</dbReference>
<comment type="cofactor">
    <cofactor evidence="1">
        <name>Mg(2+)</name>
        <dbReference type="ChEBI" id="CHEBI:18420"/>
    </cofactor>
</comment>
<evidence type="ECO:0000256" key="9">
    <source>
        <dbReference type="ARBA" id="ARBA00022962"/>
    </source>
</evidence>
<evidence type="ECO:0000256" key="4">
    <source>
        <dbReference type="ARBA" id="ARBA00022573"/>
    </source>
</evidence>
<dbReference type="CDD" id="cd03130">
    <property type="entry name" value="GATase1_CobB"/>
    <property type="match status" value="1"/>
</dbReference>
<evidence type="ECO:0000313" key="15">
    <source>
        <dbReference type="EMBL" id="VFK01600.1"/>
    </source>
</evidence>
<accession>A0A450V9Z2</accession>
<dbReference type="GO" id="GO:0005524">
    <property type="term" value="F:ATP binding"/>
    <property type="evidence" value="ECO:0007669"/>
    <property type="project" value="UniProtKB-KW"/>
</dbReference>
<comment type="pathway">
    <text evidence="2">Cofactor biosynthesis; adenosylcobalamin biosynthesis.</text>
</comment>
<organism evidence="15">
    <name type="scientific">Candidatus Kentrum eta</name>
    <dbReference type="NCBI Taxonomy" id="2126337"/>
    <lineage>
        <taxon>Bacteria</taxon>
        <taxon>Pseudomonadati</taxon>
        <taxon>Pseudomonadota</taxon>
        <taxon>Gammaproteobacteria</taxon>
        <taxon>Candidatus Kentrum</taxon>
    </lineage>
</organism>
<dbReference type="Pfam" id="PF01656">
    <property type="entry name" value="CbiA"/>
    <property type="match status" value="1"/>
</dbReference>